<dbReference type="PANTHER" id="PTHR24366">
    <property type="entry name" value="IG(IMMUNOGLOBULIN) AND LRR(LEUCINE RICH REPEAT) DOMAINS"/>
    <property type="match status" value="1"/>
</dbReference>
<keyword evidence="7" id="KW-1185">Reference proteome</keyword>
<feature type="signal peptide" evidence="4">
    <location>
        <begin position="1"/>
        <end position="19"/>
    </location>
</feature>
<dbReference type="GO" id="GO:0007165">
    <property type="term" value="P:signal transduction"/>
    <property type="evidence" value="ECO:0007669"/>
    <property type="project" value="InterPro"/>
</dbReference>
<dbReference type="SMART" id="SM00369">
    <property type="entry name" value="LRR_TYP"/>
    <property type="match status" value="3"/>
</dbReference>
<keyword evidence="3" id="KW-1133">Transmembrane helix</keyword>
<evidence type="ECO:0000256" key="2">
    <source>
        <dbReference type="ARBA" id="ARBA00022737"/>
    </source>
</evidence>
<keyword evidence="3" id="KW-0812">Transmembrane</keyword>
<keyword evidence="1" id="KW-0433">Leucine-rich repeat</keyword>
<protein>
    <recommendedName>
        <fullName evidence="5">TIR domain-containing protein</fullName>
    </recommendedName>
</protein>
<dbReference type="Gene3D" id="3.80.10.10">
    <property type="entry name" value="Ribonuclease Inhibitor"/>
    <property type="match status" value="3"/>
</dbReference>
<dbReference type="EMBL" id="UYJE01009739">
    <property type="protein sequence ID" value="VDI76239.1"/>
    <property type="molecule type" value="Genomic_DNA"/>
</dbReference>
<reference evidence="6" key="1">
    <citation type="submission" date="2018-11" db="EMBL/GenBank/DDBJ databases">
        <authorList>
            <person name="Alioto T."/>
            <person name="Alioto T."/>
        </authorList>
    </citation>
    <scope>NUCLEOTIDE SEQUENCE</scope>
</reference>
<proteinExistence type="predicted"/>
<organism evidence="6 7">
    <name type="scientific">Mytilus galloprovincialis</name>
    <name type="common">Mediterranean mussel</name>
    <dbReference type="NCBI Taxonomy" id="29158"/>
    <lineage>
        <taxon>Eukaryota</taxon>
        <taxon>Metazoa</taxon>
        <taxon>Spiralia</taxon>
        <taxon>Lophotrochozoa</taxon>
        <taxon>Mollusca</taxon>
        <taxon>Bivalvia</taxon>
        <taxon>Autobranchia</taxon>
        <taxon>Pteriomorphia</taxon>
        <taxon>Mytilida</taxon>
        <taxon>Mytiloidea</taxon>
        <taxon>Mytilidae</taxon>
        <taxon>Mytilinae</taxon>
        <taxon>Mytilus</taxon>
    </lineage>
</organism>
<gene>
    <name evidence="6" type="ORF">MGAL_10B079389</name>
</gene>
<dbReference type="SUPFAM" id="SSF52058">
    <property type="entry name" value="L domain-like"/>
    <property type="match status" value="2"/>
</dbReference>
<dbReference type="InterPro" id="IPR032675">
    <property type="entry name" value="LRR_dom_sf"/>
</dbReference>
<sequence length="721" mass="85179">MKFLCIYFMIFSRFVVVDLLSRSDIFISLFNRTDLHCASSCRRNEYHLDSCCMCNMYKTREKLYNLKVSYNDIFDNPEIEIPSVFNVHYRIKHVSKLIKRLPVNLCDFTGIIQIDFSYNEIKRIDNIVCLKSLDTLKMHHNKIEYLRNDTFLGMKFLQNIDLSYNHLRYIEPGLLLNMAASLLNFDVSNNLLTTIDITNIVWENQQAFCQTNFSFNKITSISNQLEWTCKRNTQFGYGGFVNLSNNNLSHFVKFSEIGFGNFFFLGKLLSYGFDLRENNWICDCKMYFFALKSSIILNMFHRNYFEVTCHSPPEFKNVLLINIIKSQSLDRLICNLTLADRCPPKCRCFYQPSRSRTVVDCSRTGRIRLPTALPLRTDLEVDLSSNKIESMLNNNHAINTIGNGNLLYYYSKYIRKLDLSNNKIEIIPDDLIFKLRNVSLINLSKNKITNTPRTLQILNPCQINIGEVVIHCKCKDIWLQNWLPSIHSKCFNNTRVYCKYNNEKIHILNMTRHELGCRLYNDFILCLNIALAVTVFIVTISSLSIYTIRFELFIMTRKFLKYCKGIVVPSDAYAYDIYISCNENDVYLRHWLSSSLVPFLQEEKFRVFLPYRDCQIGRPREEETIDIMSTSLNFVILLSEDSESSTEMWINKEWKYAWYNYRYDINREIIVINYDMLEYQDVAHKYLRAFLKMHSFINFSNRDKLIKADVYSRLQFQEQST</sequence>
<dbReference type="Pfam" id="PF01582">
    <property type="entry name" value="TIR"/>
    <property type="match status" value="1"/>
</dbReference>
<dbReference type="PROSITE" id="PS50104">
    <property type="entry name" value="TIR"/>
    <property type="match status" value="1"/>
</dbReference>
<evidence type="ECO:0000259" key="5">
    <source>
        <dbReference type="PROSITE" id="PS50104"/>
    </source>
</evidence>
<accession>A0A8B6HAK7</accession>
<dbReference type="Gene3D" id="3.40.50.10140">
    <property type="entry name" value="Toll/interleukin-1 receptor homology (TIR) domain"/>
    <property type="match status" value="1"/>
</dbReference>
<feature type="domain" description="TIR" evidence="5">
    <location>
        <begin position="573"/>
        <end position="714"/>
    </location>
</feature>
<keyword evidence="3" id="KW-0472">Membrane</keyword>
<keyword evidence="4" id="KW-0732">Signal</keyword>
<evidence type="ECO:0000256" key="3">
    <source>
        <dbReference type="SAM" id="Phobius"/>
    </source>
</evidence>
<evidence type="ECO:0000313" key="6">
    <source>
        <dbReference type="EMBL" id="VDI76239.1"/>
    </source>
</evidence>
<evidence type="ECO:0000256" key="1">
    <source>
        <dbReference type="ARBA" id="ARBA00022614"/>
    </source>
</evidence>
<dbReference type="PANTHER" id="PTHR24366:SF96">
    <property type="entry name" value="LEUCINE RICH REPEAT CONTAINING 53"/>
    <property type="match status" value="1"/>
</dbReference>
<keyword evidence="2" id="KW-0677">Repeat</keyword>
<evidence type="ECO:0000256" key="4">
    <source>
        <dbReference type="SAM" id="SignalP"/>
    </source>
</evidence>
<feature type="transmembrane region" description="Helical" evidence="3">
    <location>
        <begin position="527"/>
        <end position="548"/>
    </location>
</feature>
<dbReference type="InterPro" id="IPR035897">
    <property type="entry name" value="Toll_tir_struct_dom_sf"/>
</dbReference>
<dbReference type="SUPFAM" id="SSF52200">
    <property type="entry name" value="Toll/Interleukin receptor TIR domain"/>
    <property type="match status" value="1"/>
</dbReference>
<evidence type="ECO:0000313" key="7">
    <source>
        <dbReference type="Proteomes" id="UP000596742"/>
    </source>
</evidence>
<name>A0A8B6HAK7_MYTGA</name>
<dbReference type="OrthoDB" id="6044702at2759"/>
<comment type="caution">
    <text evidence="6">The sequence shown here is derived from an EMBL/GenBank/DDBJ whole genome shotgun (WGS) entry which is preliminary data.</text>
</comment>
<feature type="chain" id="PRO_5032737168" description="TIR domain-containing protein" evidence="4">
    <location>
        <begin position="20"/>
        <end position="721"/>
    </location>
</feature>
<dbReference type="InterPro" id="IPR000157">
    <property type="entry name" value="TIR_dom"/>
</dbReference>
<dbReference type="Proteomes" id="UP000596742">
    <property type="component" value="Unassembled WGS sequence"/>
</dbReference>
<dbReference type="AlphaFoldDB" id="A0A8B6HAK7"/>
<dbReference type="InterPro" id="IPR003591">
    <property type="entry name" value="Leu-rich_rpt_typical-subtyp"/>
</dbReference>